<keyword evidence="6" id="KW-1185">Reference proteome</keyword>
<gene>
    <name evidence="5" type="ORF">QNM18_12875</name>
</gene>
<keyword evidence="2" id="KW-0238">DNA-binding</keyword>
<dbReference type="Pfam" id="PF00392">
    <property type="entry name" value="GntR"/>
    <property type="match status" value="1"/>
</dbReference>
<dbReference type="InterPro" id="IPR028978">
    <property type="entry name" value="Chorismate_lyase_/UTRA_dom_sf"/>
</dbReference>
<dbReference type="Gene3D" id="1.10.10.10">
    <property type="entry name" value="Winged helix-like DNA-binding domain superfamily/Winged helix DNA-binding domain"/>
    <property type="match status" value="1"/>
</dbReference>
<dbReference type="SMART" id="SM00345">
    <property type="entry name" value="HTH_GNTR"/>
    <property type="match status" value="1"/>
</dbReference>
<evidence type="ECO:0000313" key="5">
    <source>
        <dbReference type="EMBL" id="MDK2595946.1"/>
    </source>
</evidence>
<evidence type="ECO:0000256" key="2">
    <source>
        <dbReference type="ARBA" id="ARBA00023125"/>
    </source>
</evidence>
<dbReference type="PANTHER" id="PTHR44846:SF7">
    <property type="entry name" value="TRANSCRIPTIONAL REGULATOR OF 2-AMINOETHYLPHOSPHONATE DEGRADATION OPERONS-RELATED"/>
    <property type="match status" value="1"/>
</dbReference>
<dbReference type="InterPro" id="IPR036388">
    <property type="entry name" value="WH-like_DNA-bd_sf"/>
</dbReference>
<name>A0ABT7ELM0_9GAMM</name>
<dbReference type="SMART" id="SM00866">
    <property type="entry name" value="UTRA"/>
    <property type="match status" value="1"/>
</dbReference>
<protein>
    <submittedName>
        <fullName evidence="5">UTRA domain-containing protein</fullName>
    </submittedName>
</protein>
<dbReference type="InterPro" id="IPR036390">
    <property type="entry name" value="WH_DNA-bd_sf"/>
</dbReference>
<dbReference type="PRINTS" id="PR00035">
    <property type="entry name" value="HTHGNTR"/>
</dbReference>
<dbReference type="SUPFAM" id="SSF64288">
    <property type="entry name" value="Chorismate lyase-like"/>
    <property type="match status" value="1"/>
</dbReference>
<accession>A0ABT7ELM0</accession>
<dbReference type="PANTHER" id="PTHR44846">
    <property type="entry name" value="MANNOSYL-D-GLYCERATE TRANSPORT/METABOLISM SYSTEM REPRESSOR MNGR-RELATED"/>
    <property type="match status" value="1"/>
</dbReference>
<dbReference type="SUPFAM" id="SSF46785">
    <property type="entry name" value="Winged helix' DNA-binding domain"/>
    <property type="match status" value="1"/>
</dbReference>
<dbReference type="RefSeq" id="WP_284137449.1">
    <property type="nucleotide sequence ID" value="NZ_JASJUT010000004.1"/>
</dbReference>
<dbReference type="InterPro" id="IPR000524">
    <property type="entry name" value="Tscrpt_reg_HTH_GntR"/>
</dbReference>
<sequence>MLLYQEIRQYLFALIAEHPELKKLPSERELLEKFNSTRITVREALTRLEAEGIIYRQNRKGWFICPPRLKWDPVKKVNFYQLAQEQHFTPLTQLVSFETTAASEVINDAFELGPPGEFHRISRVRSLDERPVMVEEIYCLASQFDDLQHKPLEGSITTIFEQDYGVNVTHERSSLIVTAIPDDKAELLNVNKGALCLKIIRQRFNQLDKLIDYNLEYWVHSTIEIEVDSK</sequence>
<feature type="domain" description="HTH gntR-type" evidence="4">
    <location>
        <begin position="1"/>
        <end position="67"/>
    </location>
</feature>
<evidence type="ECO:0000256" key="3">
    <source>
        <dbReference type="ARBA" id="ARBA00023163"/>
    </source>
</evidence>
<dbReference type="EMBL" id="JASJUT010000004">
    <property type="protein sequence ID" value="MDK2595946.1"/>
    <property type="molecule type" value="Genomic_DNA"/>
</dbReference>
<dbReference type="CDD" id="cd07377">
    <property type="entry name" value="WHTH_GntR"/>
    <property type="match status" value="1"/>
</dbReference>
<dbReference type="Pfam" id="PF07702">
    <property type="entry name" value="UTRA"/>
    <property type="match status" value="1"/>
</dbReference>
<dbReference type="PROSITE" id="PS50949">
    <property type="entry name" value="HTH_GNTR"/>
    <property type="match status" value="1"/>
</dbReference>
<keyword evidence="1" id="KW-0805">Transcription regulation</keyword>
<evidence type="ECO:0000256" key="1">
    <source>
        <dbReference type="ARBA" id="ARBA00023015"/>
    </source>
</evidence>
<proteinExistence type="predicted"/>
<dbReference type="Gene3D" id="3.40.1410.10">
    <property type="entry name" value="Chorismate lyase-like"/>
    <property type="match status" value="1"/>
</dbReference>
<comment type="caution">
    <text evidence="5">The sequence shown here is derived from an EMBL/GenBank/DDBJ whole genome shotgun (WGS) entry which is preliminary data.</text>
</comment>
<evidence type="ECO:0000259" key="4">
    <source>
        <dbReference type="PROSITE" id="PS50949"/>
    </source>
</evidence>
<dbReference type="InterPro" id="IPR011663">
    <property type="entry name" value="UTRA"/>
</dbReference>
<dbReference type="InterPro" id="IPR050679">
    <property type="entry name" value="Bact_HTH_transcr_reg"/>
</dbReference>
<reference evidence="5 6" key="1">
    <citation type="submission" date="2023-05" db="EMBL/GenBank/DDBJ databases">
        <title>Pseudoalteromonas ardens sp. nov., Pseudoalteromonas obscura sp. nov., and Pseudoalteromonas umbrosa sp. nov., isolated from the coral Montipora capitata.</title>
        <authorList>
            <person name="Thomas E.M."/>
            <person name="Smith E.M."/>
            <person name="Papke E."/>
            <person name="Shlafstein M.D."/>
            <person name="Oline D.K."/>
            <person name="Videau P."/>
            <person name="Saw J.H."/>
            <person name="Strangman W.K."/>
            <person name="Ushijima B."/>
        </authorList>
    </citation>
    <scope>NUCLEOTIDE SEQUENCE [LARGE SCALE GENOMIC DNA]</scope>
    <source>
        <strain evidence="5 6">P94</strain>
    </source>
</reference>
<dbReference type="Proteomes" id="UP001231915">
    <property type="component" value="Unassembled WGS sequence"/>
</dbReference>
<organism evidence="5 6">
    <name type="scientific">Pseudoalteromonas obscura</name>
    <dbReference type="NCBI Taxonomy" id="3048491"/>
    <lineage>
        <taxon>Bacteria</taxon>
        <taxon>Pseudomonadati</taxon>
        <taxon>Pseudomonadota</taxon>
        <taxon>Gammaproteobacteria</taxon>
        <taxon>Alteromonadales</taxon>
        <taxon>Pseudoalteromonadaceae</taxon>
        <taxon>Pseudoalteromonas</taxon>
    </lineage>
</organism>
<evidence type="ECO:0000313" key="6">
    <source>
        <dbReference type="Proteomes" id="UP001231915"/>
    </source>
</evidence>
<keyword evidence="3" id="KW-0804">Transcription</keyword>